<evidence type="ECO:0000256" key="2">
    <source>
        <dbReference type="SAM" id="SignalP"/>
    </source>
</evidence>
<feature type="signal peptide" evidence="2">
    <location>
        <begin position="1"/>
        <end position="26"/>
    </location>
</feature>
<keyword evidence="2" id="KW-0732">Signal</keyword>
<proteinExistence type="predicted"/>
<comment type="caution">
    <text evidence="3">The sequence shown here is derived from an EMBL/GenBank/DDBJ whole genome shotgun (WGS) entry which is preliminary data.</text>
</comment>
<gene>
    <name evidence="3" type="ORF">KC19_3G118300</name>
</gene>
<keyword evidence="1" id="KW-0812">Transmembrane</keyword>
<sequence length="193" mass="21814">MGFISFIGRVTFSAIFILAAWQKIQDFGDDGGSALKTLEPKLDLFKNHVFETLHFKVPPVETKHLLMGAIALEGFGGLLFTVGSSVGAYLLLIFLAAVTPIVHDFYNYDLSSPEYVHQFNQFLKVNGSHCAYLSFHQFVIRFLRYIRMINVPLIFAAGLQNLALFGALLFFLGMRNSTYRQIRRKQPAKSKVQ</sequence>
<feature type="transmembrane region" description="Helical" evidence="1">
    <location>
        <begin position="153"/>
        <end position="174"/>
    </location>
</feature>
<dbReference type="Proteomes" id="UP000822688">
    <property type="component" value="Chromosome 3"/>
</dbReference>
<accession>A0A8T0IL75</accession>
<organism evidence="3 4">
    <name type="scientific">Ceratodon purpureus</name>
    <name type="common">Fire moss</name>
    <name type="synonym">Dicranum purpureum</name>
    <dbReference type="NCBI Taxonomy" id="3225"/>
    <lineage>
        <taxon>Eukaryota</taxon>
        <taxon>Viridiplantae</taxon>
        <taxon>Streptophyta</taxon>
        <taxon>Embryophyta</taxon>
        <taxon>Bryophyta</taxon>
        <taxon>Bryophytina</taxon>
        <taxon>Bryopsida</taxon>
        <taxon>Dicranidae</taxon>
        <taxon>Pseudoditrichales</taxon>
        <taxon>Ditrichaceae</taxon>
        <taxon>Ceratodon</taxon>
    </lineage>
</organism>
<keyword evidence="4" id="KW-1185">Reference proteome</keyword>
<evidence type="ECO:0000256" key="1">
    <source>
        <dbReference type="SAM" id="Phobius"/>
    </source>
</evidence>
<feature type="chain" id="PRO_5035895577" evidence="2">
    <location>
        <begin position="27"/>
        <end position="193"/>
    </location>
</feature>
<dbReference type="PANTHER" id="PTHR31474:SF1">
    <property type="entry name" value="EXPRESSED PROTEIN"/>
    <property type="match status" value="1"/>
</dbReference>
<name>A0A8T0IL75_CERPU</name>
<evidence type="ECO:0000313" key="3">
    <source>
        <dbReference type="EMBL" id="KAG0583213.1"/>
    </source>
</evidence>
<keyword evidence="1" id="KW-0472">Membrane</keyword>
<dbReference type="PANTHER" id="PTHR31474">
    <property type="entry name" value="HR-LIKE LESION-INDUCER"/>
    <property type="match status" value="1"/>
</dbReference>
<keyword evidence="1" id="KW-1133">Transmembrane helix</keyword>
<dbReference type="EMBL" id="CM026423">
    <property type="protein sequence ID" value="KAG0583213.1"/>
    <property type="molecule type" value="Genomic_DNA"/>
</dbReference>
<dbReference type="AlphaFoldDB" id="A0A8T0IL75"/>
<reference evidence="3" key="1">
    <citation type="submission" date="2020-06" db="EMBL/GenBank/DDBJ databases">
        <title>WGS assembly of Ceratodon purpureus strain R40.</title>
        <authorList>
            <person name="Carey S.B."/>
            <person name="Jenkins J."/>
            <person name="Shu S."/>
            <person name="Lovell J.T."/>
            <person name="Sreedasyam A."/>
            <person name="Maumus F."/>
            <person name="Tiley G.P."/>
            <person name="Fernandez-Pozo N."/>
            <person name="Barry K."/>
            <person name="Chen C."/>
            <person name="Wang M."/>
            <person name="Lipzen A."/>
            <person name="Daum C."/>
            <person name="Saski C.A."/>
            <person name="Payton A.C."/>
            <person name="Mcbreen J.C."/>
            <person name="Conrad R.E."/>
            <person name="Kollar L.M."/>
            <person name="Olsson S."/>
            <person name="Huttunen S."/>
            <person name="Landis J.B."/>
            <person name="Wickett N.J."/>
            <person name="Johnson M.G."/>
            <person name="Rensing S.A."/>
            <person name="Grimwood J."/>
            <person name="Schmutz J."/>
            <person name="Mcdaniel S.F."/>
        </authorList>
    </citation>
    <scope>NUCLEOTIDE SEQUENCE</scope>
    <source>
        <strain evidence="3">R40</strain>
    </source>
</reference>
<protein>
    <submittedName>
        <fullName evidence="3">Uncharacterized protein</fullName>
    </submittedName>
</protein>
<dbReference type="Pfam" id="PF05514">
    <property type="entry name" value="HR_lesion"/>
    <property type="match status" value="1"/>
</dbReference>
<feature type="transmembrane region" description="Helical" evidence="1">
    <location>
        <begin position="75"/>
        <end position="102"/>
    </location>
</feature>
<evidence type="ECO:0000313" key="4">
    <source>
        <dbReference type="Proteomes" id="UP000822688"/>
    </source>
</evidence>
<dbReference type="InterPro" id="IPR008637">
    <property type="entry name" value="HR_lesion"/>
</dbReference>